<accession>A0A1G4J755</accession>
<dbReference type="PANTHER" id="PTHR13405:SF11">
    <property type="entry name" value="NUCLEAR PORE COMPLEX PROTEIN NUP133"/>
    <property type="match status" value="1"/>
</dbReference>
<evidence type="ECO:0000313" key="8">
    <source>
        <dbReference type="Proteomes" id="UP000191144"/>
    </source>
</evidence>
<feature type="compositionally biased region" description="Polar residues" evidence="5">
    <location>
        <begin position="148"/>
        <end position="162"/>
    </location>
</feature>
<feature type="region of interest" description="Disordered" evidence="5">
    <location>
        <begin position="139"/>
        <end position="162"/>
    </location>
</feature>
<comment type="subcellular location">
    <subcellularLocation>
        <location evidence="1">Nucleus</location>
    </subcellularLocation>
</comment>
<evidence type="ECO:0000313" key="7">
    <source>
        <dbReference type="EMBL" id="SCU85417.1"/>
    </source>
</evidence>
<dbReference type="Proteomes" id="UP000191144">
    <property type="component" value="Chromosome D"/>
</dbReference>
<dbReference type="GO" id="GO:0017056">
    <property type="term" value="F:structural constituent of nuclear pore"/>
    <property type="evidence" value="ECO:0007669"/>
    <property type="project" value="InterPro"/>
</dbReference>
<dbReference type="OrthoDB" id="103454at2759"/>
<evidence type="ECO:0000256" key="4">
    <source>
        <dbReference type="ARBA" id="ARBA00023242"/>
    </source>
</evidence>
<evidence type="ECO:0000256" key="2">
    <source>
        <dbReference type="ARBA" id="ARBA00005569"/>
    </source>
</evidence>
<dbReference type="GO" id="GO:0031080">
    <property type="term" value="C:nuclear pore outer ring"/>
    <property type="evidence" value="ECO:0007669"/>
    <property type="project" value="TreeGrafter"/>
</dbReference>
<dbReference type="Gene3D" id="2.130.10.10">
    <property type="entry name" value="YVTN repeat-like/Quinoprotein amine dehydrogenase"/>
    <property type="match status" value="1"/>
</dbReference>
<dbReference type="GO" id="GO:0000972">
    <property type="term" value="P:transcription-dependent tethering of RNA polymerase II gene DNA at nuclear periphery"/>
    <property type="evidence" value="ECO:0007669"/>
    <property type="project" value="TreeGrafter"/>
</dbReference>
<comment type="similarity">
    <text evidence="2">Belongs to the nucleoporin Nup133 family.</text>
</comment>
<evidence type="ECO:0000256" key="5">
    <source>
        <dbReference type="SAM" id="MobiDB-lite"/>
    </source>
</evidence>
<reference evidence="8" key="1">
    <citation type="submission" date="2016-03" db="EMBL/GenBank/DDBJ databases">
        <authorList>
            <person name="Devillers Hugo."/>
        </authorList>
    </citation>
    <scope>NUCLEOTIDE SEQUENCE [LARGE SCALE GENOMIC DNA]</scope>
</reference>
<feature type="domain" description="Nucleoporin Nup133/Nup155-like N-terminal" evidence="6">
    <location>
        <begin position="54"/>
        <end position="473"/>
    </location>
</feature>
<protein>
    <submittedName>
        <fullName evidence="7">LAME_0D01266g1_1</fullName>
    </submittedName>
</protein>
<dbReference type="GO" id="GO:0006606">
    <property type="term" value="P:protein import into nucleus"/>
    <property type="evidence" value="ECO:0007669"/>
    <property type="project" value="TreeGrafter"/>
</dbReference>
<evidence type="ECO:0000256" key="3">
    <source>
        <dbReference type="ARBA" id="ARBA00022448"/>
    </source>
</evidence>
<dbReference type="InterPro" id="IPR014908">
    <property type="entry name" value="Nucleoporin_Nup133/Nup155_N"/>
</dbReference>
<dbReference type="PANTHER" id="PTHR13405">
    <property type="entry name" value="NUCLEAR PORE COMPLEX PROTEIN NUP133"/>
    <property type="match status" value="1"/>
</dbReference>
<dbReference type="AlphaFoldDB" id="A0A1G4J755"/>
<evidence type="ECO:0000259" key="6">
    <source>
        <dbReference type="Pfam" id="PF08801"/>
    </source>
</evidence>
<sequence>MSEKPLFQLRQELHVFSDAESNANITQSFAEQFESTSHVEHSVTSNFTNKVVLTENAKYTVEKLPAELPRQLQNISSVDGYVDTFSHNAVVNDSDTLYMWDFATTQLNPVVTHIPLHEDHISLSCTPKVIVTWPAALDESTDGRGKDSPSSATSGPTNASSRQNCGICIVNRKSGLIQFYEDVDAINNLSSRISRTKCHELELSLKDSEYVADVVNAEPAGILVSTTRGRLFFVTVRDFMGKPRLNLKLQMIKSHFALFFSSQKTKKIVSIKMGPILGKGERSVSVLTSNGDFMVWNISAVANCYKKIELNVYEQILESLKDLYPCAYGTLTLLDSHPLSEDNSAHMILSSITDYDGACYYILTTIKLDERTNGFMIFSTYRLNTYTTASRETAFPKLLIPVDADSTSAPVTSVYTVFENCVVLTQVSSTLDQSYSLKRKWEDIISFRDDTEIFGYGMDSDSVYLMSKKMGVLMITASRNSNNIDLHESRFIKSHIDQAVYFSNLNGTPIDFNLPPKISLEREEIEEDLMASSDEILLSKSNYIPPTLQSMERHVSLRVDLYRSLLEFTKFNFLNKISPAVRIQLVENFEILNAAKYFLSSIKGSQLLAEYWHNMLTDSKLDEETVFKSKFNQFPLVLSKFLHVMLATLLATASPELLTPCLDLITSCLLKGSFQEGEENYRFSKFEMSTYELGRLTPWYLQHNIPYVLNEFFKILNDYPTSETYPHYEEQLLSLVKILYYSCNQASLWLQDVERQAYTHEATKVCTLYQDNRLLWNQKLCDVGKTLESLEITEFYGDLSSLAATLSTLPREESDDLYRQYFEKFEYNFAAEVFSNCIAHGRLPDLYERFPTQHQYLRQFFDQNPQFGEYGWMCKVLDEKYNEASRVLTEITIDQHDTSRSVNAEQTMLSIAKLCNLANGNALDIDRLMKIQAELDVIDGQTDLTAMIEQGVKLNEKFQVSAVKQLFDELKRRIDGDRKLELAQVVELFTLLDDRSGFYKAAKILSLNKNYVNYEKYMFLIAMIWRRCVLCDNWDEHVDEADSSLFITMKKCFDEQLFEAGTTLPDLSLLTDKTLLSPEYFEAAYSPLDINAKRLLDFALQEQMEIEKLGPDFKSRFASVLAASNESSEHRCVINYETGQIEDAGRRDF</sequence>
<dbReference type="Pfam" id="PF08801">
    <property type="entry name" value="Nucleoporin_N"/>
    <property type="match status" value="1"/>
</dbReference>
<gene>
    <name evidence="7" type="ORF">LAME_0D01266G</name>
</gene>
<name>A0A1G4J755_9SACH</name>
<evidence type="ECO:0000256" key="1">
    <source>
        <dbReference type="ARBA" id="ARBA00004123"/>
    </source>
</evidence>
<proteinExistence type="inferred from homology"/>
<dbReference type="InterPro" id="IPR037624">
    <property type="entry name" value="Nup133-like"/>
</dbReference>
<dbReference type="GO" id="GO:0016973">
    <property type="term" value="P:poly(A)+ mRNA export from nucleus"/>
    <property type="evidence" value="ECO:0007669"/>
    <property type="project" value="TreeGrafter"/>
</dbReference>
<keyword evidence="3" id="KW-0813">Transport</keyword>
<dbReference type="Gene3D" id="1.20.58.1380">
    <property type="match status" value="1"/>
</dbReference>
<organism evidence="7 8">
    <name type="scientific">Lachancea meyersii CBS 8951</name>
    <dbReference type="NCBI Taxonomy" id="1266667"/>
    <lineage>
        <taxon>Eukaryota</taxon>
        <taxon>Fungi</taxon>
        <taxon>Dikarya</taxon>
        <taxon>Ascomycota</taxon>
        <taxon>Saccharomycotina</taxon>
        <taxon>Saccharomycetes</taxon>
        <taxon>Saccharomycetales</taxon>
        <taxon>Saccharomycetaceae</taxon>
        <taxon>Lachancea</taxon>
    </lineage>
</organism>
<dbReference type="InterPro" id="IPR015943">
    <property type="entry name" value="WD40/YVTN_repeat-like_dom_sf"/>
</dbReference>
<keyword evidence="8" id="KW-1185">Reference proteome</keyword>
<keyword evidence="4" id="KW-0539">Nucleus</keyword>
<dbReference type="SUPFAM" id="SSF117289">
    <property type="entry name" value="Nucleoporin domain"/>
    <property type="match status" value="1"/>
</dbReference>
<dbReference type="EMBL" id="LT598482">
    <property type="protein sequence ID" value="SCU85417.1"/>
    <property type="molecule type" value="Genomic_DNA"/>
</dbReference>